<dbReference type="AlphaFoldDB" id="A0A3A9AMD3"/>
<protein>
    <recommendedName>
        <fullName evidence="3">Class I SAM-dependent methyltransferase</fullName>
    </recommendedName>
</protein>
<comment type="caution">
    <text evidence="1">The sequence shown here is derived from an EMBL/GenBank/DDBJ whole genome shotgun (WGS) entry which is preliminary data.</text>
</comment>
<gene>
    <name evidence="1" type="ORF">D7V94_18985</name>
</gene>
<dbReference type="EMBL" id="RAYQ01000026">
    <property type="protein sequence ID" value="RKI88663.1"/>
    <property type="molecule type" value="Genomic_DNA"/>
</dbReference>
<evidence type="ECO:0000313" key="1">
    <source>
        <dbReference type="EMBL" id="RKI88663.1"/>
    </source>
</evidence>
<organism evidence="1 2">
    <name type="scientific">Parablautia intestinalis</name>
    <dbReference type="NCBI Taxonomy" id="2320100"/>
    <lineage>
        <taxon>Bacteria</taxon>
        <taxon>Bacillati</taxon>
        <taxon>Bacillota</taxon>
        <taxon>Clostridia</taxon>
        <taxon>Lachnospirales</taxon>
        <taxon>Lachnospiraceae</taxon>
        <taxon>Parablautia</taxon>
    </lineage>
</organism>
<dbReference type="Proteomes" id="UP000280696">
    <property type="component" value="Unassembled WGS sequence"/>
</dbReference>
<dbReference type="RefSeq" id="WP_120471884.1">
    <property type="nucleotide sequence ID" value="NZ_RAYQ01000026.1"/>
</dbReference>
<reference evidence="1 2" key="1">
    <citation type="submission" date="2018-09" db="EMBL/GenBank/DDBJ databases">
        <title>Murine metabolic-syndrome-specific gut microbial biobank.</title>
        <authorList>
            <person name="Liu C."/>
        </authorList>
    </citation>
    <scope>NUCLEOTIDE SEQUENCE [LARGE SCALE GENOMIC DNA]</scope>
    <source>
        <strain evidence="1 2">0.1xD8-82</strain>
    </source>
</reference>
<evidence type="ECO:0008006" key="3">
    <source>
        <dbReference type="Google" id="ProtNLM"/>
    </source>
</evidence>
<keyword evidence="2" id="KW-1185">Reference proteome</keyword>
<sequence>MIEKLKLDQGNTKAAVEVLELAKKLKDEKRKIVVAEIGVGWGATAVELINLLSKDDEYCFFDFDDAVKELQEDLDKINKNQVKLRAYGNSRKYLDSYSWNLAKVLVEGNRKFNLVYLDGAHTFIHDGLSVCLLKELIEKDGYLILDDLNWSLAKSPTCNPTVKPENMDYYSQEQINACQIVMVKNIFLDTDKRYEEIEINKRRAVFRRIG</sequence>
<accession>A0A3A9AMD3</accession>
<proteinExistence type="predicted"/>
<evidence type="ECO:0000313" key="2">
    <source>
        <dbReference type="Proteomes" id="UP000280696"/>
    </source>
</evidence>
<dbReference type="OrthoDB" id="5623231at2"/>
<dbReference type="SUPFAM" id="SSF53335">
    <property type="entry name" value="S-adenosyl-L-methionine-dependent methyltransferases"/>
    <property type="match status" value="1"/>
</dbReference>
<dbReference type="Gene3D" id="3.40.50.150">
    <property type="entry name" value="Vaccinia Virus protein VP39"/>
    <property type="match status" value="1"/>
</dbReference>
<dbReference type="InterPro" id="IPR029063">
    <property type="entry name" value="SAM-dependent_MTases_sf"/>
</dbReference>
<name>A0A3A9AMD3_9FIRM</name>